<keyword evidence="3" id="KW-0238">DNA-binding</keyword>
<dbReference type="EMBL" id="OU015584">
    <property type="protein sequence ID" value="CAG5086019.1"/>
    <property type="molecule type" value="Genomic_DNA"/>
</dbReference>
<dbReference type="SUPFAM" id="SSF116734">
    <property type="entry name" value="DNA methylase specificity domain"/>
    <property type="match status" value="2"/>
</dbReference>
<dbReference type="Gene3D" id="3.90.220.20">
    <property type="entry name" value="DNA methylase specificity domains"/>
    <property type="match status" value="2"/>
</dbReference>
<dbReference type="InterPro" id="IPR044946">
    <property type="entry name" value="Restrct_endonuc_typeI_TRD_sf"/>
</dbReference>
<dbReference type="AlphaFoldDB" id="A0A916JQ74"/>
<dbReference type="Pfam" id="PF01420">
    <property type="entry name" value="Methylase_S"/>
    <property type="match status" value="1"/>
</dbReference>
<comment type="similarity">
    <text evidence="1">Belongs to the type-I restriction system S methylase family.</text>
</comment>
<keyword evidence="2" id="KW-0680">Restriction system</keyword>
<evidence type="ECO:0000259" key="4">
    <source>
        <dbReference type="Pfam" id="PF01420"/>
    </source>
</evidence>
<evidence type="ECO:0000256" key="3">
    <source>
        <dbReference type="ARBA" id="ARBA00023125"/>
    </source>
</evidence>
<dbReference type="InterPro" id="IPR051212">
    <property type="entry name" value="Type-I_RE_S_subunit"/>
</dbReference>
<feature type="domain" description="Type I restriction modification DNA specificity" evidence="4">
    <location>
        <begin position="57"/>
        <end position="168"/>
    </location>
</feature>
<dbReference type="RefSeq" id="WP_258543174.1">
    <property type="nucleotide sequence ID" value="NZ_OU015584.1"/>
</dbReference>
<dbReference type="GO" id="GO:0003677">
    <property type="term" value="F:DNA binding"/>
    <property type="evidence" value="ECO:0007669"/>
    <property type="project" value="UniProtKB-KW"/>
</dbReference>
<dbReference type="InterPro" id="IPR000055">
    <property type="entry name" value="Restrct_endonuc_typeI_TRD"/>
</dbReference>
<name>A0A916JQ74_9FLAO</name>
<evidence type="ECO:0000256" key="1">
    <source>
        <dbReference type="ARBA" id="ARBA00010923"/>
    </source>
</evidence>
<dbReference type="PANTHER" id="PTHR43140">
    <property type="entry name" value="TYPE-1 RESTRICTION ENZYME ECOKI SPECIFICITY PROTEIN"/>
    <property type="match status" value="1"/>
</dbReference>
<organism evidence="5 6">
    <name type="scientific">Parvicella tangerina</name>
    <dbReference type="NCBI Taxonomy" id="2829795"/>
    <lineage>
        <taxon>Bacteria</taxon>
        <taxon>Pseudomonadati</taxon>
        <taxon>Bacteroidota</taxon>
        <taxon>Flavobacteriia</taxon>
        <taxon>Flavobacteriales</taxon>
        <taxon>Parvicellaceae</taxon>
        <taxon>Parvicella</taxon>
    </lineage>
</organism>
<evidence type="ECO:0000256" key="2">
    <source>
        <dbReference type="ARBA" id="ARBA00022747"/>
    </source>
</evidence>
<dbReference type="GO" id="GO:0009307">
    <property type="term" value="P:DNA restriction-modification system"/>
    <property type="evidence" value="ECO:0007669"/>
    <property type="project" value="UniProtKB-KW"/>
</dbReference>
<evidence type="ECO:0000313" key="5">
    <source>
        <dbReference type="EMBL" id="CAG5086019.1"/>
    </source>
</evidence>
<keyword evidence="6" id="KW-1185">Reference proteome</keyword>
<dbReference type="Proteomes" id="UP000683507">
    <property type="component" value="Chromosome"/>
</dbReference>
<sequence>MKYKNLEEYIEKWHVSKVDWDGQEELQVLGVSNVEGITTTTHKKSKDLSKYLVIEPGCFAYNPYRINVGSIGLTPANVYGLVSPAYTVFKVKKNKVLPELLLDFLKSFDGLQQINKYARGTVRKALRYEDLCKINVSFPSFKEQLRILDHKKEVEEKSIQLNNEIEQQWNDIGQLKQSILQEAIQGKLTQEWREQNPNAEPASELLKRIKAEKARLIKDKKIKKEKPLPPIIDEEIPFDLPRNWEWCKLGEMYEIVRGSSPRPKGDPRYWSNGRTSFHWITIADFKPFTENGCLIDTKGFLTEEGSKHSRKVGPSDIIIACSGVGSVGKSVKLGIEGYIYMMVCLGLEI</sequence>
<dbReference type="PANTHER" id="PTHR43140:SF1">
    <property type="entry name" value="TYPE I RESTRICTION ENZYME ECOKI SPECIFICITY SUBUNIT"/>
    <property type="match status" value="1"/>
</dbReference>
<gene>
    <name evidence="5" type="ORF">CRYO30217_02979</name>
</gene>
<dbReference type="KEGG" id="ptan:CRYO30217_02979"/>
<protein>
    <recommendedName>
        <fullName evidence="4">Type I restriction modification DNA specificity domain-containing protein</fullName>
    </recommendedName>
</protein>
<proteinExistence type="inferred from homology"/>
<evidence type="ECO:0000313" key="6">
    <source>
        <dbReference type="Proteomes" id="UP000683507"/>
    </source>
</evidence>
<reference evidence="5" key="1">
    <citation type="submission" date="2021-04" db="EMBL/GenBank/DDBJ databases">
        <authorList>
            <person name="Rodrigo-Torres L."/>
            <person name="Arahal R. D."/>
            <person name="Lucena T."/>
        </authorList>
    </citation>
    <scope>NUCLEOTIDE SEQUENCE</scope>
    <source>
        <strain evidence="5">AS29M-1</strain>
    </source>
</reference>
<dbReference type="REBASE" id="502000">
    <property type="entry name" value="S.Cba30217ORF2978P"/>
</dbReference>
<accession>A0A916JQ74</accession>